<dbReference type="EMBL" id="HBFP01009865">
    <property type="protein sequence ID" value="CAD8822690.1"/>
    <property type="molecule type" value="Transcribed_RNA"/>
</dbReference>
<organism evidence="1">
    <name type="scientific">Timspurckia oligopyrenoides</name>
    <dbReference type="NCBI Taxonomy" id="708627"/>
    <lineage>
        <taxon>Eukaryota</taxon>
        <taxon>Rhodophyta</taxon>
        <taxon>Bangiophyceae</taxon>
        <taxon>Porphyridiales</taxon>
        <taxon>Porphyridiaceae</taxon>
        <taxon>Timspurckia</taxon>
    </lineage>
</organism>
<name>A0A7S1ETL3_9RHOD</name>
<evidence type="ECO:0000313" key="1">
    <source>
        <dbReference type="EMBL" id="CAD8822690.1"/>
    </source>
</evidence>
<sequence length="184" mass="20697">MCVQEIHLMSAFVSDRIEFGFYSTLLFNIKRRPHNTRPILHLRSFYHNIYNDILTSLVHSGTNRKAETLCDPTNSAATVLVSLVLVATLHISTLSNNYFPNLSAVFLSLLILKLDTALSPLLHSPKLWNRCSLPTTGLRRNTHIKLLLTSNSSSRIPETDIFKQLLQQNTVSCVSTTASYDVNP</sequence>
<dbReference type="AlphaFoldDB" id="A0A7S1ETL3"/>
<gene>
    <name evidence="1" type="ORF">TOLI1172_LOCUS7086</name>
</gene>
<reference evidence="1" key="1">
    <citation type="submission" date="2021-01" db="EMBL/GenBank/DDBJ databases">
        <authorList>
            <person name="Corre E."/>
            <person name="Pelletier E."/>
            <person name="Niang G."/>
            <person name="Scheremetjew M."/>
            <person name="Finn R."/>
            <person name="Kale V."/>
            <person name="Holt S."/>
            <person name="Cochrane G."/>
            <person name="Meng A."/>
            <person name="Brown T."/>
            <person name="Cohen L."/>
        </authorList>
    </citation>
    <scope>NUCLEOTIDE SEQUENCE</scope>
    <source>
        <strain evidence="1">CCMP3278</strain>
    </source>
</reference>
<protein>
    <submittedName>
        <fullName evidence="1">Uncharacterized protein</fullName>
    </submittedName>
</protein>
<accession>A0A7S1ETL3</accession>
<proteinExistence type="predicted"/>